<organism evidence="1 2">
    <name type="scientific">Scutellospora calospora</name>
    <dbReference type="NCBI Taxonomy" id="85575"/>
    <lineage>
        <taxon>Eukaryota</taxon>
        <taxon>Fungi</taxon>
        <taxon>Fungi incertae sedis</taxon>
        <taxon>Mucoromycota</taxon>
        <taxon>Glomeromycotina</taxon>
        <taxon>Glomeromycetes</taxon>
        <taxon>Diversisporales</taxon>
        <taxon>Gigasporaceae</taxon>
        <taxon>Scutellospora</taxon>
    </lineage>
</organism>
<comment type="caution">
    <text evidence="1">The sequence shown here is derived from an EMBL/GenBank/DDBJ whole genome shotgun (WGS) entry which is preliminary data.</text>
</comment>
<gene>
    <name evidence="1" type="ORF">SCALOS_LOCUS3458</name>
</gene>
<evidence type="ECO:0000313" key="2">
    <source>
        <dbReference type="Proteomes" id="UP000789860"/>
    </source>
</evidence>
<keyword evidence="2" id="KW-1185">Reference proteome</keyword>
<evidence type="ECO:0000313" key="1">
    <source>
        <dbReference type="EMBL" id="CAG8506142.1"/>
    </source>
</evidence>
<protein>
    <submittedName>
        <fullName evidence="1">10481_t:CDS:1</fullName>
    </submittedName>
</protein>
<proteinExistence type="predicted"/>
<sequence>MSLYLQLQGEEKAGKYQKIYLKYTHNHIVNSAEALSFRHVKESICKELINLFKERHSPSSALHAYEDKLYLSTEYQQKLLEILADRVHNPDYGYVYNLFQQYRNEVLGSYNSISMFKCLDIIIENYNKSGCEKAI</sequence>
<accession>A0ACA9L3U0</accession>
<reference evidence="1" key="1">
    <citation type="submission" date="2021-06" db="EMBL/GenBank/DDBJ databases">
        <authorList>
            <person name="Kallberg Y."/>
            <person name="Tangrot J."/>
            <person name="Rosling A."/>
        </authorList>
    </citation>
    <scope>NUCLEOTIDE SEQUENCE</scope>
    <source>
        <strain evidence="1">AU212A</strain>
    </source>
</reference>
<name>A0ACA9L3U0_9GLOM</name>
<dbReference type="Proteomes" id="UP000789860">
    <property type="component" value="Unassembled WGS sequence"/>
</dbReference>
<dbReference type="EMBL" id="CAJVPM010003814">
    <property type="protein sequence ID" value="CAG8506142.1"/>
    <property type="molecule type" value="Genomic_DNA"/>
</dbReference>